<dbReference type="KEGG" id="pchi:PC41400_26805"/>
<organism evidence="2 3">
    <name type="scientific">Paenibacillus chitinolyticus</name>
    <dbReference type="NCBI Taxonomy" id="79263"/>
    <lineage>
        <taxon>Bacteria</taxon>
        <taxon>Bacillati</taxon>
        <taxon>Bacillota</taxon>
        <taxon>Bacilli</taxon>
        <taxon>Bacillales</taxon>
        <taxon>Paenibacillaceae</taxon>
        <taxon>Paenibacillus</taxon>
    </lineage>
</organism>
<dbReference type="InterPro" id="IPR014825">
    <property type="entry name" value="DNA_alkylation"/>
</dbReference>
<reference evidence="1 4" key="2">
    <citation type="submission" date="2022-05" db="EMBL/GenBank/DDBJ databases">
        <title>Genome Sequencing of Bee-Associated Microbes.</title>
        <authorList>
            <person name="Dunlap C."/>
        </authorList>
    </citation>
    <scope>NUCLEOTIDE SEQUENCE [LARGE SCALE GENOMIC DNA]</scope>
    <source>
        <strain evidence="1 4">NRRL B-23120</strain>
    </source>
</reference>
<dbReference type="Gene3D" id="1.25.40.290">
    <property type="entry name" value="ARM repeat domains"/>
    <property type="match status" value="1"/>
</dbReference>
<sequence>MELLKDLYSPSFFDRFITLVKEKYPSFDGDRFRGSIYDGNWDTEAFKQRMRHIACSLTETLPSSYPEALEVLKAVAPQCRGVEYLFFPDFIELNGLGSYELSMEFLQTFTPYSSSEFAVRPFLLREPVLTLEHMKQWARHENEHIRRLASEGCRPRLPWASNLPALREDPRPILPILETLKEDPSEYVRKSVANNLNDISKDHPELVLKLAKDWYGKSPATNWIVKHGCRSLLRKGDSRALSLFGYEEIRSISVHALEVKTRSIAEGEDLAFTFRLVNESEDIQALRVDYEIGYRKKNGTLAPKRFKLTEKPFGPGAHPLAKRHSFKLLTTRTYYAGEHEVRILVNGTPMAAVSFEFTG</sequence>
<evidence type="ECO:0000313" key="1">
    <source>
        <dbReference type="EMBL" id="MCY9596693.1"/>
    </source>
</evidence>
<name>A0A410X3A2_9BACL</name>
<protein>
    <submittedName>
        <fullName evidence="2">DNA alkylation repair protein</fullName>
    </submittedName>
</protein>
<dbReference type="AlphaFoldDB" id="A0A410X3A2"/>
<proteinExistence type="predicted"/>
<dbReference type="RefSeq" id="WP_042235406.1">
    <property type="nucleotide sequence ID" value="NZ_CP026520.1"/>
</dbReference>
<dbReference type="InterPro" id="IPR016024">
    <property type="entry name" value="ARM-type_fold"/>
</dbReference>
<dbReference type="Proteomes" id="UP000288943">
    <property type="component" value="Chromosome"/>
</dbReference>
<dbReference type="EMBL" id="JAMDMJ010000014">
    <property type="protein sequence ID" value="MCY9596693.1"/>
    <property type="molecule type" value="Genomic_DNA"/>
</dbReference>
<dbReference type="EMBL" id="CP026520">
    <property type="protein sequence ID" value="QAV21089.1"/>
    <property type="molecule type" value="Genomic_DNA"/>
</dbReference>
<dbReference type="Pfam" id="PF08713">
    <property type="entry name" value="DNA_alkylation"/>
    <property type="match status" value="1"/>
</dbReference>
<dbReference type="Proteomes" id="UP001527202">
    <property type="component" value="Unassembled WGS sequence"/>
</dbReference>
<evidence type="ECO:0000313" key="2">
    <source>
        <dbReference type="EMBL" id="QAV21089.1"/>
    </source>
</evidence>
<dbReference type="GeneID" id="95378406"/>
<evidence type="ECO:0000313" key="4">
    <source>
        <dbReference type="Proteomes" id="UP001527202"/>
    </source>
</evidence>
<dbReference type="InterPro" id="IPR021133">
    <property type="entry name" value="HEAT_type_2"/>
</dbReference>
<gene>
    <name evidence="1" type="ORF">M5X16_13005</name>
    <name evidence="2" type="ORF">PC41400_26805</name>
</gene>
<reference evidence="2 3" key="1">
    <citation type="submission" date="2018-01" db="EMBL/GenBank/DDBJ databases">
        <title>The whole genome sequencing and assembly of Paenibacillus chitinolyticus KCCM 41400 strain.</title>
        <authorList>
            <person name="Kim J.-Y."/>
            <person name="Park M.-K."/>
            <person name="Lee Y.-J."/>
            <person name="Yi H."/>
            <person name="Bahn Y.-S."/>
            <person name="Kim J.F."/>
            <person name="Lee D.-W."/>
        </authorList>
    </citation>
    <scope>NUCLEOTIDE SEQUENCE [LARGE SCALE GENOMIC DNA]</scope>
    <source>
        <strain evidence="2 3">KCCM 41400</strain>
    </source>
</reference>
<dbReference type="PROSITE" id="PS50077">
    <property type="entry name" value="HEAT_REPEAT"/>
    <property type="match status" value="1"/>
</dbReference>
<accession>A0A410X3A2</accession>
<keyword evidence="4" id="KW-1185">Reference proteome</keyword>
<dbReference type="OrthoDB" id="9797162at2"/>
<dbReference type="SUPFAM" id="SSF48371">
    <property type="entry name" value="ARM repeat"/>
    <property type="match status" value="1"/>
</dbReference>
<evidence type="ECO:0000313" key="3">
    <source>
        <dbReference type="Proteomes" id="UP000288943"/>
    </source>
</evidence>